<feature type="domain" description="SH3" evidence="4">
    <location>
        <begin position="146"/>
        <end position="214"/>
    </location>
</feature>
<dbReference type="GO" id="GO:0045202">
    <property type="term" value="C:synapse"/>
    <property type="evidence" value="ECO:0007669"/>
    <property type="project" value="GOC"/>
</dbReference>
<dbReference type="Proteomes" id="UP001381693">
    <property type="component" value="Unassembled WGS sequence"/>
</dbReference>
<dbReference type="SMART" id="SM00326">
    <property type="entry name" value="SH3"/>
    <property type="match status" value="2"/>
</dbReference>
<evidence type="ECO:0000313" key="6">
    <source>
        <dbReference type="Proteomes" id="UP001381693"/>
    </source>
</evidence>
<dbReference type="InterPro" id="IPR001452">
    <property type="entry name" value="SH3_domain"/>
</dbReference>
<keyword evidence="6" id="KW-1185">Reference proteome</keyword>
<evidence type="ECO:0000256" key="1">
    <source>
        <dbReference type="ARBA" id="ARBA00022443"/>
    </source>
</evidence>
<keyword evidence="1 2" id="KW-0728">SH3 domain</keyword>
<protein>
    <submittedName>
        <fullName evidence="5">Src y 3 domain protein</fullName>
    </submittedName>
</protein>
<evidence type="ECO:0000256" key="2">
    <source>
        <dbReference type="PROSITE-ProRule" id="PRU00192"/>
    </source>
</evidence>
<comment type="caution">
    <text evidence="5">The sequence shown here is derived from an EMBL/GenBank/DDBJ whole genome shotgun (WGS) entry which is preliminary data.</text>
</comment>
<feature type="compositionally biased region" description="Basic and acidic residues" evidence="3">
    <location>
        <begin position="1"/>
        <end position="11"/>
    </location>
</feature>
<dbReference type="InterPro" id="IPR040325">
    <property type="entry name" value="RIMBP1/2/3"/>
</dbReference>
<dbReference type="Pfam" id="PF07653">
    <property type="entry name" value="SH3_2"/>
    <property type="match status" value="2"/>
</dbReference>
<dbReference type="CDD" id="cd12012">
    <property type="entry name" value="SH3_RIM-BP_2"/>
    <property type="match status" value="1"/>
</dbReference>
<evidence type="ECO:0000259" key="4">
    <source>
        <dbReference type="PROSITE" id="PS50002"/>
    </source>
</evidence>
<dbReference type="EMBL" id="JAXCGZ010013332">
    <property type="protein sequence ID" value="KAK7072819.1"/>
    <property type="molecule type" value="Genomic_DNA"/>
</dbReference>
<feature type="region of interest" description="Disordered" evidence="3">
    <location>
        <begin position="343"/>
        <end position="397"/>
    </location>
</feature>
<feature type="region of interest" description="Disordered" evidence="3">
    <location>
        <begin position="224"/>
        <end position="243"/>
    </location>
</feature>
<evidence type="ECO:0000313" key="5">
    <source>
        <dbReference type="EMBL" id="KAK7072819.1"/>
    </source>
</evidence>
<dbReference type="Gene3D" id="2.30.30.40">
    <property type="entry name" value="SH3 Domains"/>
    <property type="match status" value="2"/>
</dbReference>
<dbReference type="InterPro" id="IPR035753">
    <property type="entry name" value="RIM-BP_SH3_2"/>
</dbReference>
<dbReference type="PRINTS" id="PR00452">
    <property type="entry name" value="SH3DOMAIN"/>
</dbReference>
<dbReference type="AlphaFoldDB" id="A0AAN9A3F8"/>
<dbReference type="PANTHER" id="PTHR14234">
    <property type="entry name" value="RIM BINDING PROTEIN-RELATED"/>
    <property type="match status" value="1"/>
</dbReference>
<accession>A0AAN9A3F8</accession>
<feature type="domain" description="SH3" evidence="4">
    <location>
        <begin position="255"/>
        <end position="349"/>
    </location>
</feature>
<dbReference type="FunFam" id="2.30.30.40:FF:000023">
    <property type="entry name" value="RIMS-binding protein 2 isoform F"/>
    <property type="match status" value="1"/>
</dbReference>
<dbReference type="PROSITE" id="PS50002">
    <property type="entry name" value="SH3"/>
    <property type="match status" value="2"/>
</dbReference>
<dbReference type="PANTHER" id="PTHR14234:SF19">
    <property type="entry name" value="RIM-BINDING PROTEIN, ISOFORM F"/>
    <property type="match status" value="1"/>
</dbReference>
<dbReference type="SUPFAM" id="SSF50044">
    <property type="entry name" value="SH3-domain"/>
    <property type="match status" value="2"/>
</dbReference>
<organism evidence="5 6">
    <name type="scientific">Halocaridina rubra</name>
    <name type="common">Hawaiian red shrimp</name>
    <dbReference type="NCBI Taxonomy" id="373956"/>
    <lineage>
        <taxon>Eukaryota</taxon>
        <taxon>Metazoa</taxon>
        <taxon>Ecdysozoa</taxon>
        <taxon>Arthropoda</taxon>
        <taxon>Crustacea</taxon>
        <taxon>Multicrustacea</taxon>
        <taxon>Malacostraca</taxon>
        <taxon>Eumalacostraca</taxon>
        <taxon>Eucarida</taxon>
        <taxon>Decapoda</taxon>
        <taxon>Pleocyemata</taxon>
        <taxon>Caridea</taxon>
        <taxon>Atyoidea</taxon>
        <taxon>Atyidae</taxon>
        <taxon>Halocaridina</taxon>
    </lineage>
</organism>
<reference evidence="5 6" key="1">
    <citation type="submission" date="2023-11" db="EMBL/GenBank/DDBJ databases">
        <title>Halocaridina rubra genome assembly.</title>
        <authorList>
            <person name="Smith C."/>
        </authorList>
    </citation>
    <scope>NUCLEOTIDE SEQUENCE [LARGE SCALE GENOMIC DNA]</scope>
    <source>
        <strain evidence="5">EP-1</strain>
        <tissue evidence="5">Whole</tissue>
    </source>
</reference>
<sequence>MKGEITKDSASEGHGSLEGFSEEDYELGPGGRGRFDPRGPAPRSHMERGRPPPPPHHNKPLPRDARDLRDGRDPRDPHYRDSRDPRDLPRDRRDPHMREPHNPRDPREPRDMRDRYDPEGRHRGDYGREYPSGREGRGRGGGTGDQHMRIFVALFDYDPSTMSPNPEACDEELFFREGQLIKVFGDKDPDGFYWGEAGGRAGYVPCNMVSEVQVDDDRVAQELLKESDAGRRRRDGSVGRRGHQGDRWGDIYANMPVRKMIAMYDYDPQELSPNVDSEISGPLHYQGRSVSFDFHFGSVDLRLSMVELSFQTGDIIYVYGDMDDDGFYMGELRGQRGLVPSNFLQDAPQDYADDHRSRRDTLDPRDRGPPGQSVRGQGPGAHGPPPPPRPDQRDRRKGKASAWEFYIVSFTLENISAVLDCKSSQGIYISVVIGDKRTFQD</sequence>
<dbReference type="GO" id="GO:0007274">
    <property type="term" value="P:neuromuscular synaptic transmission"/>
    <property type="evidence" value="ECO:0007669"/>
    <property type="project" value="TreeGrafter"/>
</dbReference>
<feature type="region of interest" description="Disordered" evidence="3">
    <location>
        <begin position="1"/>
        <end position="145"/>
    </location>
</feature>
<feature type="compositionally biased region" description="Basic and acidic residues" evidence="3">
    <location>
        <begin position="352"/>
        <end position="368"/>
    </location>
</feature>
<feature type="compositionally biased region" description="Basic and acidic residues" evidence="3">
    <location>
        <begin position="61"/>
        <end position="138"/>
    </location>
</feature>
<dbReference type="InterPro" id="IPR036028">
    <property type="entry name" value="SH3-like_dom_sf"/>
</dbReference>
<proteinExistence type="predicted"/>
<gene>
    <name evidence="5" type="primary">BZRAP1_3</name>
    <name evidence="5" type="ORF">SK128_022957</name>
</gene>
<evidence type="ECO:0000256" key="3">
    <source>
        <dbReference type="SAM" id="MobiDB-lite"/>
    </source>
</evidence>
<name>A0AAN9A3F8_HALRR</name>